<dbReference type="STRING" id="758820.SAMN00777080_1853"/>
<evidence type="ECO:0000313" key="3">
    <source>
        <dbReference type="Proteomes" id="UP000192333"/>
    </source>
</evidence>
<dbReference type="Pfam" id="PF10130">
    <property type="entry name" value="PIN_2"/>
    <property type="match status" value="1"/>
</dbReference>
<dbReference type="EMBL" id="LT838813">
    <property type="protein sequence ID" value="SMD43268.1"/>
    <property type="molecule type" value="Genomic_DNA"/>
</dbReference>
<protein>
    <submittedName>
        <fullName evidence="2">Predicted nucleic acid-binding protein, contains PIN domain</fullName>
    </submittedName>
</protein>
<evidence type="ECO:0000259" key="1">
    <source>
        <dbReference type="Pfam" id="PF10130"/>
    </source>
</evidence>
<dbReference type="OrthoDB" id="799916at2"/>
<dbReference type="InterPro" id="IPR002716">
    <property type="entry name" value="PIN_dom"/>
</dbReference>
<dbReference type="Gene3D" id="3.40.50.1010">
    <property type="entry name" value="5'-nuclease"/>
    <property type="match status" value="1"/>
</dbReference>
<proteinExistence type="predicted"/>
<dbReference type="AlphaFoldDB" id="A0A1W2H3R1"/>
<accession>A0A1W2H3R1</accession>
<gene>
    <name evidence="2" type="ORF">SAMN00777080_1853</name>
</gene>
<dbReference type="SUPFAM" id="SSF88723">
    <property type="entry name" value="PIN domain-like"/>
    <property type="match status" value="1"/>
</dbReference>
<dbReference type="RefSeq" id="WP_084120005.1">
    <property type="nucleotide sequence ID" value="NZ_LT838813.1"/>
</dbReference>
<sequence length="146" mass="17127">MRIVVDTNILFSAMLNTNSRIARILLQPKTNLNFYSTEQLLFELENHSEKLKTISGYDDGDYKRIFTLFTRRIRFINVQLIKKQNFLSALSLTEDLDIDDTEFVALTEHIKGKFWSGDRVLKRGLEEKGWTKLITTEEILKILKIK</sequence>
<keyword evidence="3" id="KW-1185">Reference proteome</keyword>
<feature type="domain" description="PIN" evidence="1">
    <location>
        <begin position="4"/>
        <end position="127"/>
    </location>
</feature>
<dbReference type="Proteomes" id="UP000192333">
    <property type="component" value="Chromosome I"/>
</dbReference>
<reference evidence="3" key="1">
    <citation type="submission" date="2017-04" db="EMBL/GenBank/DDBJ databases">
        <authorList>
            <person name="Varghese N."/>
            <person name="Submissions S."/>
        </authorList>
    </citation>
    <scope>NUCLEOTIDE SEQUENCE [LARGE SCALE GENOMIC DNA]</scope>
    <source>
        <strain evidence="3">DSM 16537</strain>
    </source>
</reference>
<evidence type="ECO:0000313" key="2">
    <source>
        <dbReference type="EMBL" id="SMD43268.1"/>
    </source>
</evidence>
<dbReference type="InterPro" id="IPR029060">
    <property type="entry name" value="PIN-like_dom_sf"/>
</dbReference>
<name>A0A1W2H3R1_9BACT</name>
<organism evidence="2 3">
    <name type="scientific">Aquiflexum balticum DSM 16537</name>
    <dbReference type="NCBI Taxonomy" id="758820"/>
    <lineage>
        <taxon>Bacteria</taxon>
        <taxon>Pseudomonadati</taxon>
        <taxon>Bacteroidota</taxon>
        <taxon>Cytophagia</taxon>
        <taxon>Cytophagales</taxon>
        <taxon>Cyclobacteriaceae</taxon>
        <taxon>Aquiflexum</taxon>
    </lineage>
</organism>